<name>A0A2J0Z862_RHIML</name>
<feature type="signal peptide" evidence="1">
    <location>
        <begin position="1"/>
        <end position="23"/>
    </location>
</feature>
<comment type="caution">
    <text evidence="2">The sequence shown here is derived from an EMBL/GenBank/DDBJ whole genome shotgun (WGS) entry which is preliminary data.</text>
</comment>
<reference evidence="2 3" key="1">
    <citation type="submission" date="2017-06" db="EMBL/GenBank/DDBJ databases">
        <title>Ensifer strains isolated from leguminous trees and herbs display diverse denitrification phenotypes with some acting as strong N2O sinks.</title>
        <authorList>
            <person name="Woliy K."/>
            <person name="Mania D."/>
            <person name="Bakken L.R."/>
            <person name="Frostegard A."/>
        </authorList>
    </citation>
    <scope>NUCLEOTIDE SEQUENCE [LARGE SCALE GENOMIC DNA]</scope>
    <source>
        <strain evidence="2 3">AC50a</strain>
    </source>
</reference>
<gene>
    <name evidence="2" type="ORF">CEJ86_00335</name>
</gene>
<evidence type="ECO:0000313" key="3">
    <source>
        <dbReference type="Proteomes" id="UP000231987"/>
    </source>
</evidence>
<protein>
    <submittedName>
        <fullName evidence="2">Uncharacterized protein</fullName>
    </submittedName>
</protein>
<evidence type="ECO:0000313" key="2">
    <source>
        <dbReference type="EMBL" id="PJR16699.1"/>
    </source>
</evidence>
<keyword evidence="1" id="KW-0732">Signal</keyword>
<organism evidence="2 3">
    <name type="scientific">Rhizobium meliloti</name>
    <name type="common">Ensifer meliloti</name>
    <name type="synonym">Sinorhizobium meliloti</name>
    <dbReference type="NCBI Taxonomy" id="382"/>
    <lineage>
        <taxon>Bacteria</taxon>
        <taxon>Pseudomonadati</taxon>
        <taxon>Pseudomonadota</taxon>
        <taxon>Alphaproteobacteria</taxon>
        <taxon>Hyphomicrobiales</taxon>
        <taxon>Rhizobiaceae</taxon>
        <taxon>Sinorhizobium/Ensifer group</taxon>
        <taxon>Sinorhizobium</taxon>
    </lineage>
</organism>
<dbReference type="EMBL" id="NJGD01000001">
    <property type="protein sequence ID" value="PJR16699.1"/>
    <property type="molecule type" value="Genomic_DNA"/>
</dbReference>
<feature type="chain" id="PRO_5014334482" evidence="1">
    <location>
        <begin position="24"/>
        <end position="81"/>
    </location>
</feature>
<proteinExistence type="predicted"/>
<evidence type="ECO:0000256" key="1">
    <source>
        <dbReference type="SAM" id="SignalP"/>
    </source>
</evidence>
<accession>A0A2J0Z862</accession>
<dbReference type="Proteomes" id="UP000231987">
    <property type="component" value="Unassembled WGS sequence"/>
</dbReference>
<dbReference type="RefSeq" id="WP_100669235.1">
    <property type="nucleotide sequence ID" value="NZ_NJGD01000001.1"/>
</dbReference>
<dbReference type="AlphaFoldDB" id="A0A2J0Z862"/>
<sequence length="81" mass="8636">MNTPVSFINVIAFAALFATHASAGPVERPSGVRRALQIYAGELSSVRAPAPKWRLDGSEHICSQRSDPLAQPCGRRTSATS</sequence>